<evidence type="ECO:0000256" key="11">
    <source>
        <dbReference type="SAM" id="Coils"/>
    </source>
</evidence>
<evidence type="ECO:0000256" key="12">
    <source>
        <dbReference type="SAM" id="MobiDB-lite"/>
    </source>
</evidence>
<proteinExistence type="predicted"/>
<dbReference type="PROSITE" id="PS01357">
    <property type="entry name" value="ZF_ZZ_1"/>
    <property type="match status" value="1"/>
</dbReference>
<dbReference type="GO" id="GO:0005634">
    <property type="term" value="C:nucleus"/>
    <property type="evidence" value="ECO:0007669"/>
    <property type="project" value="UniProtKB-SubCell"/>
</dbReference>
<evidence type="ECO:0000256" key="1">
    <source>
        <dbReference type="ARBA" id="ARBA00004123"/>
    </source>
</evidence>
<feature type="coiled-coil region" evidence="11">
    <location>
        <begin position="935"/>
        <end position="974"/>
    </location>
</feature>
<dbReference type="SMART" id="SM00291">
    <property type="entry name" value="ZnF_ZZ"/>
    <property type="match status" value="1"/>
</dbReference>
<feature type="compositionally biased region" description="Basic and acidic residues" evidence="12">
    <location>
        <begin position="533"/>
        <end position="556"/>
    </location>
</feature>
<feature type="non-terminal residue" evidence="18">
    <location>
        <position position="1"/>
    </location>
</feature>
<sequence>VESKKPTTHRKCSAPRYLPQSLLSPTRKPSSAIATRIKHREMEDKPAGSPAAATPGAEAQPSADAPSSRRRAGGLKRKANSLSTSTSSSSTPSKRMTRDREKAAMSLSLAQIHNGPLTRAARHGPSTFGSSSGGRGAAGGVKLEEKEKVGLAAAMAAAAAEEEERNKLEELGKKIEAEFEAVRSRDSNAHVVPNHCGWFSWTKVHPLEERALSNFFNGKSPDRTPATYMEIRNWIMKKFHTNPNEQIELKDLSNLEFVDLEARQEVLEFLDYWGLINFHPFPQMPDNSENSEDAGTTTSDSLLEKLFRFGPVPSCADVAPKPSSSTTSVSSGLFPDSTIAEELLQPEGPSVEYHCNSCSADCSRKRYHCQKQADYDLCADCFNNGKFDPDMSSSDFILMEPAEAHGLSGGKWTDQETLLLLEALEIYKENWNEIAEHVATKTKAQCILHFVQMPIEDAFLDSNNVDDTAKEVADTSATNETAPETSNVKTGSKEDQSQTSPMETSKPEDTIEVKDISENGSEGKESAPQVAKSDADEGKEISETPKPDAGDGKTSEDDVALRALTEAFEAVGYAYSPGLSFAEVGNPVMAMAAFFVRLVGGDVVSASARISLKSVSSSSPGLQLAARHCFLLEDPPDTRKEQGDGDCDVAEKTEQHDAPIGNQDDKNESANNGTSDPDVLVSASDLDNDKNKVSSTDKNKSVDSPNDESNEKEKTTEVGLGVSQEGGGANVSKEVSVSDQPLDTEEELHEPQPMSESSPEPVKKQESSPVTVKEQEEGSSAVDHPQVKVMGDNVEMVSGAEKVEPSSTSLAGEVLDQAAAEVSKEVGDIVSDAIPVDKDDKQEQVKPSLTVEDKVHTEDIDMTSSQPSEGKNDEKPEEDDEKRISTSIVVEDGATAGEAQKDSSTKEKSYCEGSKDGCKIDKLKRAGVAALSAAAVKAKLLADQEEDQIRQLTAALIEKQLQKLEMKLAFFNDMDTVILRVKEQLDRSRQRLYQERAQIIAARLGYPVSSSSSKPPAHPALAANRIAMNFANAFPRPPMGLASAQMTPVSRPMGVGGVGNNASSNPFNPTVPVNSVMPSSQDTPLSSVETK</sequence>
<dbReference type="GO" id="GO:0003677">
    <property type="term" value="F:DNA binding"/>
    <property type="evidence" value="ECO:0007669"/>
    <property type="project" value="UniProtKB-KW"/>
</dbReference>
<feature type="domain" description="ZZ-type" evidence="14">
    <location>
        <begin position="350"/>
        <end position="404"/>
    </location>
</feature>
<evidence type="ECO:0000256" key="10">
    <source>
        <dbReference type="PROSITE-ProRule" id="PRU00228"/>
    </source>
</evidence>
<dbReference type="InterPro" id="IPR009057">
    <property type="entry name" value="Homeodomain-like_sf"/>
</dbReference>
<dbReference type="InterPro" id="IPR043145">
    <property type="entry name" value="Znf_ZZ_sf"/>
</dbReference>
<reference evidence="18" key="1">
    <citation type="submission" date="2022-08" db="EMBL/GenBank/DDBJ databases">
        <authorList>
            <person name="Gutierrez-Valencia J."/>
        </authorList>
    </citation>
    <scope>NUCLEOTIDE SEQUENCE</scope>
</reference>
<dbReference type="InterPro" id="IPR032451">
    <property type="entry name" value="SMARCC_C"/>
</dbReference>
<dbReference type="Proteomes" id="UP001154282">
    <property type="component" value="Unassembled WGS sequence"/>
</dbReference>
<keyword evidence="11" id="KW-0175">Coiled coil</keyword>
<protein>
    <recommendedName>
        <fullName evidence="20">SWI/SNF complex subunit SWI3D</fullName>
    </recommendedName>
</protein>
<keyword evidence="7" id="KW-0238">DNA-binding</keyword>
<feature type="domain" description="Myb-like" evidence="13">
    <location>
        <begin position="404"/>
        <end position="454"/>
    </location>
</feature>
<dbReference type="PROSITE" id="PS51294">
    <property type="entry name" value="HTH_MYB"/>
    <property type="match status" value="1"/>
</dbReference>
<keyword evidence="6" id="KW-0805">Transcription regulation</keyword>
<comment type="caution">
    <text evidence="18">The sequence shown here is derived from an EMBL/GenBank/DDBJ whole genome shotgun (WGS) entry which is preliminary data.</text>
</comment>
<evidence type="ECO:0000259" key="16">
    <source>
        <dbReference type="PROSITE" id="PS51293"/>
    </source>
</evidence>
<organism evidence="18 19">
    <name type="scientific">Linum tenue</name>
    <dbReference type="NCBI Taxonomy" id="586396"/>
    <lineage>
        <taxon>Eukaryota</taxon>
        <taxon>Viridiplantae</taxon>
        <taxon>Streptophyta</taxon>
        <taxon>Embryophyta</taxon>
        <taxon>Tracheophyta</taxon>
        <taxon>Spermatophyta</taxon>
        <taxon>Magnoliopsida</taxon>
        <taxon>eudicotyledons</taxon>
        <taxon>Gunneridae</taxon>
        <taxon>Pentapetalae</taxon>
        <taxon>rosids</taxon>
        <taxon>fabids</taxon>
        <taxon>Malpighiales</taxon>
        <taxon>Linaceae</taxon>
        <taxon>Linum</taxon>
    </lineage>
</organism>
<feature type="region of interest" description="Disordered" evidence="12">
    <location>
        <begin position="115"/>
        <end position="139"/>
    </location>
</feature>
<dbReference type="AlphaFoldDB" id="A0AAV0GX94"/>
<dbReference type="InterPro" id="IPR001005">
    <property type="entry name" value="SANT/Myb"/>
</dbReference>
<feature type="compositionally biased region" description="Polar residues" evidence="12">
    <location>
        <begin position="21"/>
        <end position="33"/>
    </location>
</feature>
<dbReference type="InterPro" id="IPR017930">
    <property type="entry name" value="Myb_dom"/>
</dbReference>
<dbReference type="InterPro" id="IPR036388">
    <property type="entry name" value="WH-like_DNA-bd_sf"/>
</dbReference>
<keyword evidence="8" id="KW-0804">Transcription</keyword>
<evidence type="ECO:0000256" key="9">
    <source>
        <dbReference type="ARBA" id="ARBA00023242"/>
    </source>
</evidence>
<accession>A0AAV0GX94</accession>
<feature type="compositionally biased region" description="Basic residues" evidence="12">
    <location>
        <begin position="68"/>
        <end position="79"/>
    </location>
</feature>
<dbReference type="PROSITE" id="PS50090">
    <property type="entry name" value="MYB_LIKE"/>
    <property type="match status" value="1"/>
</dbReference>
<dbReference type="SUPFAM" id="SSF46689">
    <property type="entry name" value="Homeodomain-like"/>
    <property type="match status" value="2"/>
</dbReference>
<dbReference type="PANTHER" id="PTHR12802:SF41">
    <property type="entry name" value="BRAHMA ASSOCIATED PROTEIN 155 KDA"/>
    <property type="match status" value="1"/>
</dbReference>
<dbReference type="InterPro" id="IPR000433">
    <property type="entry name" value="Znf_ZZ"/>
</dbReference>
<name>A0AAV0GX94_9ROSI</name>
<evidence type="ECO:0000256" key="7">
    <source>
        <dbReference type="ARBA" id="ARBA00023125"/>
    </source>
</evidence>
<feature type="compositionally biased region" description="Basic and acidic residues" evidence="12">
    <location>
        <begin position="505"/>
        <end position="525"/>
    </location>
</feature>
<dbReference type="Gene3D" id="1.10.10.10">
    <property type="entry name" value="Winged helix-like DNA-binding domain superfamily/Winged helix DNA-binding domain"/>
    <property type="match status" value="1"/>
</dbReference>
<feature type="region of interest" description="Disordered" evidence="12">
    <location>
        <begin position="652"/>
        <end position="790"/>
    </location>
</feature>
<dbReference type="InterPro" id="IPR017884">
    <property type="entry name" value="SANT_dom"/>
</dbReference>
<evidence type="ECO:0000256" key="8">
    <source>
        <dbReference type="ARBA" id="ARBA00023163"/>
    </source>
</evidence>
<dbReference type="Pfam" id="PF00569">
    <property type="entry name" value="ZZ"/>
    <property type="match status" value="1"/>
</dbReference>
<dbReference type="PROSITE" id="PS50135">
    <property type="entry name" value="ZF_ZZ_2"/>
    <property type="match status" value="1"/>
</dbReference>
<dbReference type="SMART" id="SM00717">
    <property type="entry name" value="SANT"/>
    <property type="match status" value="1"/>
</dbReference>
<keyword evidence="2" id="KW-0217">Developmental protein</keyword>
<dbReference type="GO" id="GO:0008270">
    <property type="term" value="F:zinc ion binding"/>
    <property type="evidence" value="ECO:0007669"/>
    <property type="project" value="UniProtKB-KW"/>
</dbReference>
<keyword evidence="3" id="KW-0479">Metal-binding</keyword>
<feature type="compositionally biased region" description="Basic residues" evidence="12">
    <location>
        <begin position="1"/>
        <end position="13"/>
    </location>
</feature>
<keyword evidence="9" id="KW-0539">Nucleus</keyword>
<dbReference type="CDD" id="cd02336">
    <property type="entry name" value="ZZ_RSC8"/>
    <property type="match status" value="1"/>
</dbReference>
<dbReference type="PROSITE" id="PS50934">
    <property type="entry name" value="SWIRM"/>
    <property type="match status" value="1"/>
</dbReference>
<feature type="compositionally biased region" description="Basic and acidic residues" evidence="12">
    <location>
        <begin position="687"/>
        <end position="701"/>
    </location>
</feature>
<evidence type="ECO:0000256" key="3">
    <source>
        <dbReference type="ARBA" id="ARBA00022723"/>
    </source>
</evidence>
<dbReference type="Pfam" id="PF16495">
    <property type="entry name" value="SWIRM-assoc_1"/>
    <property type="match status" value="1"/>
</dbReference>
<evidence type="ECO:0000256" key="2">
    <source>
        <dbReference type="ARBA" id="ARBA00022473"/>
    </source>
</evidence>
<feature type="domain" description="SWIRM" evidence="15">
    <location>
        <begin position="190"/>
        <end position="287"/>
    </location>
</feature>
<evidence type="ECO:0000256" key="6">
    <source>
        <dbReference type="ARBA" id="ARBA00023015"/>
    </source>
</evidence>
<dbReference type="PROSITE" id="PS51293">
    <property type="entry name" value="SANT"/>
    <property type="match status" value="1"/>
</dbReference>
<dbReference type="Pfam" id="PF04433">
    <property type="entry name" value="SWIRM"/>
    <property type="match status" value="1"/>
</dbReference>
<dbReference type="SUPFAM" id="SSF57850">
    <property type="entry name" value="RING/U-box"/>
    <property type="match status" value="1"/>
</dbReference>
<feature type="compositionally biased region" description="Basic and acidic residues" evidence="12">
    <location>
        <begin position="652"/>
        <end position="668"/>
    </location>
</feature>
<feature type="compositionally biased region" description="Basic and acidic residues" evidence="12">
    <location>
        <begin position="899"/>
        <end position="913"/>
    </location>
</feature>
<dbReference type="InterPro" id="IPR041984">
    <property type="entry name" value="Rsc8/Ssr1/Ssr2_ZZ"/>
</dbReference>
<feature type="region of interest" description="Disordered" evidence="12">
    <location>
        <begin position="470"/>
        <end position="556"/>
    </location>
</feature>
<dbReference type="PANTHER" id="PTHR12802">
    <property type="entry name" value="SWI/SNF COMPLEX-RELATED"/>
    <property type="match status" value="1"/>
</dbReference>
<keyword evidence="19" id="KW-1185">Reference proteome</keyword>
<keyword evidence="4 10" id="KW-0863">Zinc-finger</keyword>
<feature type="compositionally biased region" description="Basic and acidic residues" evidence="12">
    <location>
        <begin position="835"/>
        <end position="844"/>
    </location>
</feature>
<evidence type="ECO:0000256" key="4">
    <source>
        <dbReference type="ARBA" id="ARBA00022771"/>
    </source>
</evidence>
<feature type="region of interest" description="Disordered" evidence="12">
    <location>
        <begin position="1052"/>
        <end position="1091"/>
    </location>
</feature>
<feature type="region of interest" description="Disordered" evidence="12">
    <location>
        <begin position="831"/>
        <end position="913"/>
    </location>
</feature>
<dbReference type="Gene3D" id="1.10.10.60">
    <property type="entry name" value="Homeodomain-like"/>
    <property type="match status" value="1"/>
</dbReference>
<feature type="coiled-coil region" evidence="11">
    <location>
        <begin position="151"/>
        <end position="178"/>
    </location>
</feature>
<feature type="compositionally biased region" description="Low complexity" evidence="12">
    <location>
        <begin position="81"/>
        <end position="93"/>
    </location>
</feature>
<evidence type="ECO:0000313" key="19">
    <source>
        <dbReference type="Proteomes" id="UP001154282"/>
    </source>
</evidence>
<dbReference type="InterPro" id="IPR007526">
    <property type="entry name" value="SWIRM"/>
</dbReference>
<keyword evidence="5" id="KW-0862">Zinc</keyword>
<evidence type="ECO:0000259" key="13">
    <source>
        <dbReference type="PROSITE" id="PS50090"/>
    </source>
</evidence>
<feature type="domain" description="HTH myb-type" evidence="17">
    <location>
        <begin position="404"/>
        <end position="446"/>
    </location>
</feature>
<feature type="region of interest" description="Disordered" evidence="12">
    <location>
        <begin position="1"/>
        <end position="102"/>
    </location>
</feature>
<dbReference type="FunFam" id="1.10.10.60:FF:000014">
    <property type="entry name" value="SWI/SNF complex subunit SMARCC2 isoform C"/>
    <property type="match status" value="1"/>
</dbReference>
<evidence type="ECO:0000313" key="18">
    <source>
        <dbReference type="EMBL" id="CAI0377257.1"/>
    </source>
</evidence>
<evidence type="ECO:0000259" key="14">
    <source>
        <dbReference type="PROSITE" id="PS50135"/>
    </source>
</evidence>
<feature type="compositionally biased region" description="Polar residues" evidence="12">
    <location>
        <begin position="475"/>
        <end position="490"/>
    </location>
</feature>
<evidence type="ECO:0000259" key="15">
    <source>
        <dbReference type="PROSITE" id="PS50934"/>
    </source>
</evidence>
<feature type="domain" description="SANT" evidence="16">
    <location>
        <begin position="407"/>
        <end position="458"/>
    </location>
</feature>
<gene>
    <name evidence="18" type="ORF">LITE_LOCUS1407</name>
</gene>
<feature type="compositionally biased region" description="Low complexity" evidence="12">
    <location>
        <begin position="751"/>
        <end position="760"/>
    </location>
</feature>
<feature type="compositionally biased region" description="Low complexity" evidence="12">
    <location>
        <begin position="47"/>
        <end position="63"/>
    </location>
</feature>
<evidence type="ECO:0000259" key="17">
    <source>
        <dbReference type="PROSITE" id="PS51294"/>
    </source>
</evidence>
<comment type="subcellular location">
    <subcellularLocation>
        <location evidence="1">Nucleus</location>
    </subcellularLocation>
</comment>
<dbReference type="Pfam" id="PF00249">
    <property type="entry name" value="Myb_DNA-binding"/>
    <property type="match status" value="1"/>
</dbReference>
<feature type="compositionally biased region" description="Polar residues" evidence="12">
    <location>
        <begin position="1062"/>
        <end position="1091"/>
    </location>
</feature>
<dbReference type="Gene3D" id="3.30.60.90">
    <property type="match status" value="1"/>
</dbReference>
<dbReference type="CDD" id="cd00167">
    <property type="entry name" value="SANT"/>
    <property type="match status" value="1"/>
</dbReference>
<evidence type="ECO:0000256" key="5">
    <source>
        <dbReference type="ARBA" id="ARBA00022833"/>
    </source>
</evidence>
<dbReference type="EMBL" id="CAMGYJ010000002">
    <property type="protein sequence ID" value="CAI0377257.1"/>
    <property type="molecule type" value="Genomic_DNA"/>
</dbReference>
<evidence type="ECO:0008006" key="20">
    <source>
        <dbReference type="Google" id="ProtNLM"/>
    </source>
</evidence>